<dbReference type="GO" id="GO:0031201">
    <property type="term" value="C:SNARE complex"/>
    <property type="evidence" value="ECO:0007669"/>
    <property type="project" value="TreeGrafter"/>
</dbReference>
<reference evidence="4 5" key="1">
    <citation type="submission" date="2014-04" db="EMBL/GenBank/DDBJ databases">
        <authorList>
            <consortium name="DOE Joint Genome Institute"/>
            <person name="Kuo A."/>
            <person name="Girlanda M."/>
            <person name="Perotto S."/>
            <person name="Kohler A."/>
            <person name="Nagy L.G."/>
            <person name="Floudas D."/>
            <person name="Copeland A."/>
            <person name="Barry K.W."/>
            <person name="Cichocki N."/>
            <person name="Veneault-Fourrey C."/>
            <person name="LaButti K."/>
            <person name="Lindquist E.A."/>
            <person name="Lipzen A."/>
            <person name="Lundell T."/>
            <person name="Morin E."/>
            <person name="Murat C."/>
            <person name="Sun H."/>
            <person name="Tunlid A."/>
            <person name="Henrissat B."/>
            <person name="Grigoriev I.V."/>
            <person name="Hibbett D.S."/>
            <person name="Martin F."/>
            <person name="Nordberg H.P."/>
            <person name="Cantor M.N."/>
            <person name="Hua S.X."/>
        </authorList>
    </citation>
    <scope>NUCLEOTIDE SEQUENCE [LARGE SCALE GENOMIC DNA]</scope>
    <source>
        <strain evidence="4 5">MUT 4182</strain>
    </source>
</reference>
<dbReference type="GO" id="GO:0006906">
    <property type="term" value="P:vesicle fusion"/>
    <property type="evidence" value="ECO:0007669"/>
    <property type="project" value="TreeGrafter"/>
</dbReference>
<comment type="similarity">
    <text evidence="1">Belongs to the SNAP-25 family.</text>
</comment>
<feature type="region of interest" description="Disordered" evidence="2">
    <location>
        <begin position="1"/>
        <end position="60"/>
    </location>
</feature>
<dbReference type="InterPro" id="IPR000727">
    <property type="entry name" value="T_SNARE_dom"/>
</dbReference>
<dbReference type="OrthoDB" id="18679at2759"/>
<feature type="compositionally biased region" description="Basic and acidic residues" evidence="2">
    <location>
        <begin position="37"/>
        <end position="48"/>
    </location>
</feature>
<feature type="compositionally biased region" description="Acidic residues" evidence="2">
    <location>
        <begin position="49"/>
        <end position="60"/>
    </location>
</feature>
<keyword evidence="5" id="KW-1185">Reference proteome</keyword>
<dbReference type="AlphaFoldDB" id="A0A0C3QKH5"/>
<dbReference type="SMART" id="SM00397">
    <property type="entry name" value="t_SNARE"/>
    <property type="match status" value="1"/>
</dbReference>
<dbReference type="Gene3D" id="1.20.5.110">
    <property type="match status" value="1"/>
</dbReference>
<dbReference type="PANTHER" id="PTHR19305:SF9">
    <property type="entry name" value="SYNAPTOSOMAL-ASSOCIATED PROTEIN 29"/>
    <property type="match status" value="1"/>
</dbReference>
<evidence type="ECO:0000259" key="3">
    <source>
        <dbReference type="PROSITE" id="PS50192"/>
    </source>
</evidence>
<reference evidence="5" key="2">
    <citation type="submission" date="2015-01" db="EMBL/GenBank/DDBJ databases">
        <title>Evolutionary Origins and Diversification of the Mycorrhizal Mutualists.</title>
        <authorList>
            <consortium name="DOE Joint Genome Institute"/>
            <consortium name="Mycorrhizal Genomics Consortium"/>
            <person name="Kohler A."/>
            <person name="Kuo A."/>
            <person name="Nagy L.G."/>
            <person name="Floudas D."/>
            <person name="Copeland A."/>
            <person name="Barry K.W."/>
            <person name="Cichocki N."/>
            <person name="Veneault-Fourrey C."/>
            <person name="LaButti K."/>
            <person name="Lindquist E.A."/>
            <person name="Lipzen A."/>
            <person name="Lundell T."/>
            <person name="Morin E."/>
            <person name="Murat C."/>
            <person name="Riley R."/>
            <person name="Ohm R."/>
            <person name="Sun H."/>
            <person name="Tunlid A."/>
            <person name="Henrissat B."/>
            <person name="Grigoriev I.V."/>
            <person name="Hibbett D.S."/>
            <person name="Martin F."/>
        </authorList>
    </citation>
    <scope>NUCLEOTIDE SEQUENCE [LARGE SCALE GENOMIC DNA]</scope>
    <source>
        <strain evidence="5">MUT 4182</strain>
    </source>
</reference>
<evidence type="ECO:0000256" key="2">
    <source>
        <dbReference type="SAM" id="MobiDB-lite"/>
    </source>
</evidence>
<gene>
    <name evidence="4" type="ORF">M407DRAFT_22901</name>
</gene>
<evidence type="ECO:0000313" key="4">
    <source>
        <dbReference type="EMBL" id="KIO27851.1"/>
    </source>
</evidence>
<protein>
    <recommendedName>
        <fullName evidence="3">t-SNARE coiled-coil homology domain-containing protein</fullName>
    </recommendedName>
</protein>
<dbReference type="Proteomes" id="UP000054248">
    <property type="component" value="Unassembled WGS sequence"/>
</dbReference>
<dbReference type="PROSITE" id="PS50192">
    <property type="entry name" value="T_SNARE"/>
    <property type="match status" value="1"/>
</dbReference>
<dbReference type="PANTHER" id="PTHR19305">
    <property type="entry name" value="SYNAPTOSOMAL ASSOCIATED PROTEIN"/>
    <property type="match status" value="1"/>
</dbReference>
<dbReference type="SUPFAM" id="SSF58038">
    <property type="entry name" value="SNARE fusion complex"/>
    <property type="match status" value="1"/>
</dbReference>
<sequence>MTDVRDSQNRIGRAATYGLDNDGWGGGSGRMRSAQQMEERKRFRFAENKEEEDEDDRVEDELDDNLDQLGGVAGRLRALAMAQGDELDSQNSRLDRLNNNAEKLDVRLGRATNNLRRL</sequence>
<dbReference type="GO" id="GO:0005886">
    <property type="term" value="C:plasma membrane"/>
    <property type="evidence" value="ECO:0007669"/>
    <property type="project" value="TreeGrafter"/>
</dbReference>
<dbReference type="GO" id="GO:0005484">
    <property type="term" value="F:SNAP receptor activity"/>
    <property type="evidence" value="ECO:0007669"/>
    <property type="project" value="TreeGrafter"/>
</dbReference>
<feature type="domain" description="T-SNARE coiled-coil homology" evidence="3">
    <location>
        <begin position="56"/>
        <end position="118"/>
    </location>
</feature>
<organism evidence="4 5">
    <name type="scientific">Tulasnella calospora MUT 4182</name>
    <dbReference type="NCBI Taxonomy" id="1051891"/>
    <lineage>
        <taxon>Eukaryota</taxon>
        <taxon>Fungi</taxon>
        <taxon>Dikarya</taxon>
        <taxon>Basidiomycota</taxon>
        <taxon>Agaricomycotina</taxon>
        <taxon>Agaricomycetes</taxon>
        <taxon>Cantharellales</taxon>
        <taxon>Tulasnellaceae</taxon>
        <taxon>Tulasnella</taxon>
    </lineage>
</organism>
<dbReference type="GO" id="GO:0006887">
    <property type="term" value="P:exocytosis"/>
    <property type="evidence" value="ECO:0007669"/>
    <property type="project" value="TreeGrafter"/>
</dbReference>
<dbReference type="STRING" id="1051891.A0A0C3QKH5"/>
<evidence type="ECO:0000313" key="5">
    <source>
        <dbReference type="Proteomes" id="UP000054248"/>
    </source>
</evidence>
<accession>A0A0C3QKH5</accession>
<proteinExistence type="inferred from homology"/>
<dbReference type="EMBL" id="KN823002">
    <property type="protein sequence ID" value="KIO27851.1"/>
    <property type="molecule type" value="Genomic_DNA"/>
</dbReference>
<dbReference type="GO" id="GO:0019905">
    <property type="term" value="F:syntaxin binding"/>
    <property type="evidence" value="ECO:0007669"/>
    <property type="project" value="TreeGrafter"/>
</dbReference>
<evidence type="ECO:0000256" key="1">
    <source>
        <dbReference type="ARBA" id="ARBA00009480"/>
    </source>
</evidence>
<dbReference type="HOGENOM" id="CLU_2074888_0_0_1"/>
<dbReference type="CDD" id="cd15857">
    <property type="entry name" value="SNARE_SEC9C"/>
    <property type="match status" value="1"/>
</dbReference>
<name>A0A0C3QKH5_9AGAM</name>